<gene>
    <name evidence="5" type="ORF">SU48_05240</name>
</gene>
<accession>A0A172T8B8</accession>
<reference evidence="5 6" key="1">
    <citation type="submission" date="2015-01" db="EMBL/GenBank/DDBJ databases">
        <title>Deinococcus puniceus/DY1/ whole genome sequencing.</title>
        <authorList>
            <person name="Kim M.K."/>
            <person name="Srinivasan S."/>
            <person name="Lee J.-J."/>
        </authorList>
    </citation>
    <scope>NUCLEOTIDE SEQUENCE [LARGE SCALE GENOMIC DNA]</scope>
    <source>
        <strain evidence="5 6">DY1</strain>
    </source>
</reference>
<dbReference type="KEGG" id="dpu:SU48_05240"/>
<keyword evidence="1" id="KW-0805">Transcription regulation</keyword>
<dbReference type="GO" id="GO:0003700">
    <property type="term" value="F:DNA-binding transcription factor activity"/>
    <property type="evidence" value="ECO:0007669"/>
    <property type="project" value="InterPro"/>
</dbReference>
<dbReference type="InterPro" id="IPR000835">
    <property type="entry name" value="HTH_MarR-typ"/>
</dbReference>
<sequence>MKTPDLLARIDHDWRQARPDLDPSPMLTIIAIQRTGVLLGEELEAFFARHSLTPSSFDVLATLRRSAPPEGLPLSQLGTLMAITPPAVTKRIDSLEGRGLVSRQAHPTDRRAFLVALTAEGLALVDQVLPLHLTNERRLLAGLTEPERQQLRDLLGKLDLPL</sequence>
<dbReference type="PATRIC" id="fig|1182568.3.peg.1087"/>
<organism evidence="5 6">
    <name type="scientific">Deinococcus puniceus</name>
    <dbReference type="NCBI Taxonomy" id="1182568"/>
    <lineage>
        <taxon>Bacteria</taxon>
        <taxon>Thermotogati</taxon>
        <taxon>Deinococcota</taxon>
        <taxon>Deinococci</taxon>
        <taxon>Deinococcales</taxon>
        <taxon>Deinococcaceae</taxon>
        <taxon>Deinococcus</taxon>
    </lineage>
</organism>
<evidence type="ECO:0000313" key="5">
    <source>
        <dbReference type="EMBL" id="ANE43269.1"/>
    </source>
</evidence>
<keyword evidence="3" id="KW-0804">Transcription</keyword>
<name>A0A172T8B8_9DEIO</name>
<evidence type="ECO:0000313" key="6">
    <source>
        <dbReference type="Proteomes" id="UP000077363"/>
    </source>
</evidence>
<feature type="domain" description="HTH marR-type" evidence="4">
    <location>
        <begin position="25"/>
        <end position="160"/>
    </location>
</feature>
<dbReference type="GO" id="GO:0003677">
    <property type="term" value="F:DNA binding"/>
    <property type="evidence" value="ECO:0007669"/>
    <property type="project" value="UniProtKB-KW"/>
</dbReference>
<dbReference type="InterPro" id="IPR023187">
    <property type="entry name" value="Tscrpt_reg_MarR-type_CS"/>
</dbReference>
<dbReference type="GO" id="GO:0006950">
    <property type="term" value="P:response to stress"/>
    <property type="evidence" value="ECO:0007669"/>
    <property type="project" value="TreeGrafter"/>
</dbReference>
<dbReference type="PROSITE" id="PS50995">
    <property type="entry name" value="HTH_MARR_2"/>
    <property type="match status" value="1"/>
</dbReference>
<dbReference type="PROSITE" id="PS01117">
    <property type="entry name" value="HTH_MARR_1"/>
    <property type="match status" value="1"/>
</dbReference>
<evidence type="ECO:0000259" key="4">
    <source>
        <dbReference type="PROSITE" id="PS50995"/>
    </source>
</evidence>
<dbReference type="PANTHER" id="PTHR33164">
    <property type="entry name" value="TRANSCRIPTIONAL REGULATOR, MARR FAMILY"/>
    <property type="match status" value="1"/>
</dbReference>
<dbReference type="AlphaFoldDB" id="A0A172T8B8"/>
<dbReference type="PROSITE" id="PS00519">
    <property type="entry name" value="HTH_ASNC_1"/>
    <property type="match status" value="1"/>
</dbReference>
<dbReference type="Pfam" id="PF01047">
    <property type="entry name" value="MarR"/>
    <property type="match status" value="1"/>
</dbReference>
<evidence type="ECO:0000256" key="1">
    <source>
        <dbReference type="ARBA" id="ARBA00023015"/>
    </source>
</evidence>
<dbReference type="InterPro" id="IPR036390">
    <property type="entry name" value="WH_DNA-bd_sf"/>
</dbReference>
<dbReference type="SMART" id="SM00347">
    <property type="entry name" value="HTH_MARR"/>
    <property type="match status" value="1"/>
</dbReference>
<keyword evidence="6" id="KW-1185">Reference proteome</keyword>
<dbReference type="InterPro" id="IPR039422">
    <property type="entry name" value="MarR/SlyA-like"/>
</dbReference>
<dbReference type="PANTHER" id="PTHR33164:SF104">
    <property type="entry name" value="TRANSCRIPTIONAL REGULATORY PROTEIN"/>
    <property type="match status" value="1"/>
</dbReference>
<dbReference type="EMBL" id="CP011387">
    <property type="protein sequence ID" value="ANE43269.1"/>
    <property type="molecule type" value="Genomic_DNA"/>
</dbReference>
<dbReference type="Proteomes" id="UP000077363">
    <property type="component" value="Chromosome"/>
</dbReference>
<dbReference type="OrthoDB" id="9799747at2"/>
<dbReference type="STRING" id="1182568.SU48_05240"/>
<dbReference type="Gene3D" id="1.10.10.10">
    <property type="entry name" value="Winged helix-like DNA-binding domain superfamily/Winged helix DNA-binding domain"/>
    <property type="match status" value="1"/>
</dbReference>
<evidence type="ECO:0000256" key="3">
    <source>
        <dbReference type="ARBA" id="ARBA00023163"/>
    </source>
</evidence>
<dbReference type="SUPFAM" id="SSF46785">
    <property type="entry name" value="Winged helix' DNA-binding domain"/>
    <property type="match status" value="1"/>
</dbReference>
<evidence type="ECO:0000256" key="2">
    <source>
        <dbReference type="ARBA" id="ARBA00023125"/>
    </source>
</evidence>
<keyword evidence="2" id="KW-0238">DNA-binding</keyword>
<proteinExistence type="predicted"/>
<protein>
    <submittedName>
        <fullName evidence="5">MarR family transcriptional regulator</fullName>
    </submittedName>
</protein>
<dbReference type="RefSeq" id="WP_064014331.1">
    <property type="nucleotide sequence ID" value="NZ_CP011387.1"/>
</dbReference>
<dbReference type="InterPro" id="IPR019885">
    <property type="entry name" value="Tscrpt_reg_HTH_AsnC-type_CS"/>
</dbReference>
<dbReference type="InterPro" id="IPR036388">
    <property type="entry name" value="WH-like_DNA-bd_sf"/>
</dbReference>